<dbReference type="RefSeq" id="WP_176067767.1">
    <property type="nucleotide sequence ID" value="NZ_BJTG01000009.1"/>
</dbReference>
<gene>
    <name evidence="1" type="ORF">AMYX_35800</name>
</gene>
<reference evidence="2" key="1">
    <citation type="journal article" date="2020" name="Appl. Environ. Microbiol.">
        <title>Diazotrophic Anaeromyxobacter Isolates from Soils.</title>
        <authorList>
            <person name="Masuda Y."/>
            <person name="Yamanaka H."/>
            <person name="Xu Z.X."/>
            <person name="Shiratori Y."/>
            <person name="Aono T."/>
            <person name="Amachi S."/>
            <person name="Senoo K."/>
            <person name="Itoh H."/>
        </authorList>
    </citation>
    <scope>NUCLEOTIDE SEQUENCE [LARGE SCALE GENOMIC DNA]</scope>
    <source>
        <strain evidence="2">R267</strain>
    </source>
</reference>
<name>A0A7I9VS01_9BACT</name>
<accession>A0A7I9VS01</accession>
<organism evidence="1 2">
    <name type="scientific">Anaeromyxobacter diazotrophicus</name>
    <dbReference type="NCBI Taxonomy" id="2590199"/>
    <lineage>
        <taxon>Bacteria</taxon>
        <taxon>Pseudomonadati</taxon>
        <taxon>Myxococcota</taxon>
        <taxon>Myxococcia</taxon>
        <taxon>Myxococcales</taxon>
        <taxon>Cystobacterineae</taxon>
        <taxon>Anaeromyxobacteraceae</taxon>
        <taxon>Anaeromyxobacter</taxon>
    </lineage>
</organism>
<dbReference type="Proteomes" id="UP000503640">
    <property type="component" value="Unassembled WGS sequence"/>
</dbReference>
<dbReference type="AlphaFoldDB" id="A0A7I9VS01"/>
<evidence type="ECO:0000313" key="1">
    <source>
        <dbReference type="EMBL" id="GEJ58839.1"/>
    </source>
</evidence>
<keyword evidence="2" id="KW-1185">Reference proteome</keyword>
<dbReference type="EMBL" id="BJTG01000009">
    <property type="protein sequence ID" value="GEJ58839.1"/>
    <property type="molecule type" value="Genomic_DNA"/>
</dbReference>
<evidence type="ECO:0000313" key="2">
    <source>
        <dbReference type="Proteomes" id="UP000503640"/>
    </source>
</evidence>
<comment type="caution">
    <text evidence="1">The sequence shown here is derived from an EMBL/GenBank/DDBJ whole genome shotgun (WGS) entry which is preliminary data.</text>
</comment>
<proteinExistence type="predicted"/>
<protein>
    <submittedName>
        <fullName evidence="1">Uncharacterized protein</fullName>
    </submittedName>
</protein>
<sequence length="341" mass="36726">MDAPSRPPRVFHADGPDGLRLPLIDLDHPDFRVALDPQALERLGEDFIAERTHAQGSLVRRLFDRFLLPRLLRRSRIGRGLVRARGEVLDGLTTYLLKLGPAHLDAPWATELDRRIGGSFAGLSLRLRMQDVAELLEAALAPRLREDPDRPLWLVSLAGGPAMDCLNALLRLARADPPLLKGRPVRVLVLEPDRSLAEFGGAALRAWRAPGGPLDGLGIDLRHAPYDWADASGLDGALSEIPAAALLALSAEGGLFDYADDACVATHLRAMRARCRLDTAVCGTLNSPGRAGALLHRGSPAAVRPRSLEALRTLAASSGWAVADARERLLNTAFTLKQAGG</sequence>